<evidence type="ECO:0000313" key="2">
    <source>
        <dbReference type="Proteomes" id="UP001439875"/>
    </source>
</evidence>
<gene>
    <name evidence="1" type="ORF">WMO40_08430</name>
</gene>
<proteinExistence type="predicted"/>
<reference evidence="1" key="1">
    <citation type="submission" date="2024-03" db="EMBL/GenBank/DDBJ databases">
        <title>Human intestinal bacterial collection.</title>
        <authorList>
            <person name="Pauvert C."/>
            <person name="Hitch T.C.A."/>
            <person name="Clavel T."/>
        </authorList>
    </citation>
    <scope>NUCLEOTIDE SEQUENCE</scope>
    <source>
        <strain evidence="1">CLA-AA-H227</strain>
    </source>
</reference>
<sequence>MGKSVKKERGKVRKRRKRAGKTGDFGKLYYDSERCNAGLSVVKSEEIFSDVQK</sequence>
<accession>A0ACC6S9I4</accession>
<dbReference type="Proteomes" id="UP001439875">
    <property type="component" value="Unassembled WGS sequence"/>
</dbReference>
<evidence type="ECO:0000313" key="1">
    <source>
        <dbReference type="EMBL" id="MEQ2526725.1"/>
    </source>
</evidence>
<comment type="caution">
    <text evidence="1">The sequence shown here is derived from an EMBL/GenBank/DDBJ whole genome shotgun (WGS) entry which is preliminary data.</text>
</comment>
<organism evidence="1 2">
    <name type="scientific">Robertmurraya yapensis</name>
    <name type="common">ex Hitch et al 2024</name>
    <dbReference type="NCBI Taxonomy" id="3133160"/>
    <lineage>
        <taxon>Bacteria</taxon>
        <taxon>Bacillati</taxon>
        <taxon>Bacillota</taxon>
        <taxon>Bacilli</taxon>
        <taxon>Bacillales</taxon>
        <taxon>Bacillaceae</taxon>
        <taxon>Robertmurraya</taxon>
    </lineage>
</organism>
<name>A0ACC6S9I4_9BACI</name>
<dbReference type="EMBL" id="JBBMEW010000005">
    <property type="protein sequence ID" value="MEQ2526725.1"/>
    <property type="molecule type" value="Genomic_DNA"/>
</dbReference>
<protein>
    <submittedName>
        <fullName evidence="1">Uncharacterized protein</fullName>
    </submittedName>
</protein>
<keyword evidence="2" id="KW-1185">Reference proteome</keyword>